<proteinExistence type="predicted"/>
<dbReference type="GO" id="GO:0005524">
    <property type="term" value="F:ATP binding"/>
    <property type="evidence" value="ECO:0007669"/>
    <property type="project" value="UniProtKB-KW"/>
</dbReference>
<evidence type="ECO:0000256" key="6">
    <source>
        <dbReference type="ARBA" id="ARBA00022842"/>
    </source>
</evidence>
<dbReference type="RefSeq" id="WP_196936946.1">
    <property type="nucleotide sequence ID" value="NZ_MU158698.1"/>
</dbReference>
<evidence type="ECO:0000259" key="12">
    <source>
        <dbReference type="Pfam" id="PF21654"/>
    </source>
</evidence>
<dbReference type="AlphaFoldDB" id="A0A928YSC2"/>
<comment type="catalytic activity">
    <reaction evidence="10">
        <text>GTP + ATP = 3',3'-cGAMP + 2 diphosphate</text>
        <dbReference type="Rhea" id="RHEA:35647"/>
        <dbReference type="ChEBI" id="CHEBI:30616"/>
        <dbReference type="ChEBI" id="CHEBI:33019"/>
        <dbReference type="ChEBI" id="CHEBI:37565"/>
        <dbReference type="ChEBI" id="CHEBI:71501"/>
    </reaction>
    <physiologicalReaction direction="left-to-right" evidence="10">
        <dbReference type="Rhea" id="RHEA:35648"/>
    </physiologicalReaction>
</comment>
<feature type="coiled-coil region" evidence="11">
    <location>
        <begin position="15"/>
        <end position="42"/>
    </location>
</feature>
<comment type="caution">
    <text evidence="13">The sequence shown here is derived from an EMBL/GenBank/DDBJ whole genome shotgun (WGS) entry which is preliminary data.</text>
</comment>
<protein>
    <recommendedName>
        <fullName evidence="9">Cyclic GMP-AMP synthase</fullName>
    </recommendedName>
</protein>
<evidence type="ECO:0000256" key="2">
    <source>
        <dbReference type="ARBA" id="ARBA00022695"/>
    </source>
</evidence>
<keyword evidence="3" id="KW-0479">Metal-binding</keyword>
<gene>
    <name evidence="13" type="ORF">C4F49_15530</name>
</gene>
<name>A0A928YSC2_9SPHI</name>
<keyword evidence="2" id="KW-0548">Nucleotidyltransferase</keyword>
<evidence type="ECO:0000313" key="14">
    <source>
        <dbReference type="Proteomes" id="UP000616201"/>
    </source>
</evidence>
<evidence type="ECO:0000313" key="13">
    <source>
        <dbReference type="EMBL" id="MBE8715095.1"/>
    </source>
</evidence>
<evidence type="ECO:0000256" key="11">
    <source>
        <dbReference type="SAM" id="Coils"/>
    </source>
</evidence>
<evidence type="ECO:0000256" key="9">
    <source>
        <dbReference type="ARBA" id="ARBA00044145"/>
    </source>
</evidence>
<keyword evidence="6" id="KW-0460">Magnesium</keyword>
<evidence type="ECO:0000256" key="7">
    <source>
        <dbReference type="ARBA" id="ARBA00023080"/>
    </source>
</evidence>
<evidence type="ECO:0000256" key="10">
    <source>
        <dbReference type="ARBA" id="ARBA00048304"/>
    </source>
</evidence>
<feature type="domain" description="Cyclic GMP-AMP synthase DncV-like nucleotidyltransferase" evidence="12">
    <location>
        <begin position="50"/>
        <end position="144"/>
    </location>
</feature>
<sequence>MANCNTHFKSYNEEIRLTDSRRKKLKASRKELRNKVRNWFKDNKPNEPKPKFSGQGSMAMDTIINPIPRKIVENNEEKTVLYYDVDDGIYFEGDKEANERPTPATYHQWVYEAVKGHTDKDPIDKNTCIRTLFADGHNIDQPIYYKAGDIPELAHKKHGWTDSDPRAFTEWFNAKTEANPQLRRLARYGKGWIDKREFDNENKSMPTGMIMTILIAENAVYRNDRDDIALKETLVNIQAALISNFACYRPTTPKGENLLKDYAHKDYFMSCLASFIDDAKKALQEKNIRKATDSWRKHLSNRFPLGEDKEETTNSSVGLGAIIPVTTRPYAE</sequence>
<dbReference type="GO" id="GO:0051607">
    <property type="term" value="P:defense response to virus"/>
    <property type="evidence" value="ECO:0007669"/>
    <property type="project" value="UniProtKB-KW"/>
</dbReference>
<dbReference type="GO" id="GO:0016779">
    <property type="term" value="F:nucleotidyltransferase activity"/>
    <property type="evidence" value="ECO:0007669"/>
    <property type="project" value="UniProtKB-KW"/>
</dbReference>
<dbReference type="Proteomes" id="UP000616201">
    <property type="component" value="Unassembled WGS sequence"/>
</dbReference>
<dbReference type="GO" id="GO:0009117">
    <property type="term" value="P:nucleotide metabolic process"/>
    <property type="evidence" value="ECO:0007669"/>
    <property type="project" value="UniProtKB-KW"/>
</dbReference>
<keyword evidence="4" id="KW-0547">Nucleotide-binding</keyword>
<keyword evidence="8" id="KW-0051">Antiviral defense</keyword>
<keyword evidence="14" id="KW-1185">Reference proteome</keyword>
<dbReference type="InterPro" id="IPR048445">
    <property type="entry name" value="DncV-like_NTFase"/>
</dbReference>
<evidence type="ECO:0000256" key="1">
    <source>
        <dbReference type="ARBA" id="ARBA00022679"/>
    </source>
</evidence>
<evidence type="ECO:0000256" key="3">
    <source>
        <dbReference type="ARBA" id="ARBA00022723"/>
    </source>
</evidence>
<reference evidence="13" key="1">
    <citation type="submission" date="2018-02" db="EMBL/GenBank/DDBJ databases">
        <authorList>
            <person name="Vasarhelyi B.M."/>
            <person name="Deshmukh S."/>
            <person name="Balint B."/>
            <person name="Kukolya J."/>
        </authorList>
    </citation>
    <scope>NUCLEOTIDE SEQUENCE</scope>
    <source>
        <strain evidence="13">KB22</strain>
    </source>
</reference>
<dbReference type="EMBL" id="PRDK01000009">
    <property type="protein sequence ID" value="MBE8715095.1"/>
    <property type="molecule type" value="Genomic_DNA"/>
</dbReference>
<keyword evidence="1" id="KW-0808">Transferase</keyword>
<organism evidence="13 14">
    <name type="scientific">Sphingobacterium hungaricum</name>
    <dbReference type="NCBI Taxonomy" id="2082723"/>
    <lineage>
        <taxon>Bacteria</taxon>
        <taxon>Pseudomonadati</taxon>
        <taxon>Bacteroidota</taxon>
        <taxon>Sphingobacteriia</taxon>
        <taxon>Sphingobacteriales</taxon>
        <taxon>Sphingobacteriaceae</taxon>
        <taxon>Sphingobacterium</taxon>
    </lineage>
</organism>
<keyword evidence="11" id="KW-0175">Coiled coil</keyword>
<evidence type="ECO:0000256" key="4">
    <source>
        <dbReference type="ARBA" id="ARBA00022741"/>
    </source>
</evidence>
<dbReference type="GO" id="GO:0046872">
    <property type="term" value="F:metal ion binding"/>
    <property type="evidence" value="ECO:0007669"/>
    <property type="project" value="UniProtKB-KW"/>
</dbReference>
<evidence type="ECO:0000256" key="5">
    <source>
        <dbReference type="ARBA" id="ARBA00022840"/>
    </source>
</evidence>
<accession>A0A928YSC2</accession>
<dbReference type="Pfam" id="PF21654">
    <property type="entry name" value="DncV-like_NTFase"/>
    <property type="match status" value="1"/>
</dbReference>
<evidence type="ECO:0000256" key="8">
    <source>
        <dbReference type="ARBA" id="ARBA00023118"/>
    </source>
</evidence>
<keyword evidence="7" id="KW-0546">Nucleotide metabolism</keyword>
<keyword evidence="5" id="KW-0067">ATP-binding</keyword>